<reference evidence="2 3" key="1">
    <citation type="submission" date="2020-12" db="EMBL/GenBank/DDBJ databases">
        <title>Metabolic potential, ecology and presence of endohyphal bacteria is reflected in genomic diversity of Mucoromycotina.</title>
        <authorList>
            <person name="Muszewska A."/>
            <person name="Okrasinska A."/>
            <person name="Steczkiewicz K."/>
            <person name="Drgas O."/>
            <person name="Orlowska M."/>
            <person name="Perlinska-Lenart U."/>
            <person name="Aleksandrzak-Piekarczyk T."/>
            <person name="Szatraj K."/>
            <person name="Zielenkiewicz U."/>
            <person name="Pilsyk S."/>
            <person name="Malc E."/>
            <person name="Mieczkowski P."/>
            <person name="Kruszewska J.S."/>
            <person name="Biernat P."/>
            <person name="Pawlowska J."/>
        </authorList>
    </citation>
    <scope>NUCLEOTIDE SEQUENCE [LARGE SCALE GENOMIC DNA]</scope>
    <source>
        <strain evidence="2 3">CBS 142.35</strain>
    </source>
</reference>
<name>A0A8H7RTC4_9FUNG</name>
<dbReference type="Proteomes" id="UP000646827">
    <property type="component" value="Unassembled WGS sequence"/>
</dbReference>
<evidence type="ECO:0000313" key="3">
    <source>
        <dbReference type="Proteomes" id="UP000646827"/>
    </source>
</evidence>
<protein>
    <recommendedName>
        <fullName evidence="1">Helitron helicase-like domain-containing protein</fullName>
    </recommendedName>
</protein>
<dbReference type="Pfam" id="PF14214">
    <property type="entry name" value="Helitron_like_N"/>
    <property type="match status" value="1"/>
</dbReference>
<keyword evidence="3" id="KW-1185">Reference proteome</keyword>
<gene>
    <name evidence="2" type="ORF">INT45_004465</name>
</gene>
<evidence type="ECO:0000313" key="2">
    <source>
        <dbReference type="EMBL" id="KAG2215862.1"/>
    </source>
</evidence>
<dbReference type="PANTHER" id="PTHR45786">
    <property type="entry name" value="DNA BINDING PROTEIN-LIKE"/>
    <property type="match status" value="1"/>
</dbReference>
<dbReference type="PANTHER" id="PTHR45786:SF74">
    <property type="entry name" value="ATP-DEPENDENT DNA HELICASE"/>
    <property type="match status" value="1"/>
</dbReference>
<evidence type="ECO:0000259" key="1">
    <source>
        <dbReference type="Pfam" id="PF14214"/>
    </source>
</evidence>
<feature type="non-terminal residue" evidence="2">
    <location>
        <position position="1"/>
    </location>
</feature>
<proteinExistence type="predicted"/>
<dbReference type="InterPro" id="IPR025476">
    <property type="entry name" value="Helitron_helicase-like"/>
</dbReference>
<sequence>QNPNAQVVANLAIHKELRVNAPVVLRRVSSNHNPERHSLGLMDRQYSHCQAHMWVLERVGSSISILLLSPTPTEIGQLLCGNDTASKNFRSNIRAYNNALSFASLGASIDHTVANSHGSAYNFRIYGERQLEIRRNHTNASIDMEVLNTLQTLMHCICPFAHVFNNMATHLRDEDVNDVTLVICAEGTPDQRRYNRPTGDEVGLLIVDGSYEGQSGDRDIVVQTRSNQIQRISVNHRFYDAIHYVLMFPQGDEGWNIGAQCIDGSRVTCMDWYKYQLMIRSNNDNIEGQNDLHRFGELFQQYITDMYAKVESERLNYIRSNQDKLCSDLYKSVADAVNLGDNDMANVGKRVILPLSFIGGPRHCRMAHVNPSSQIIQI</sequence>
<feature type="domain" description="Helitron helicase-like" evidence="1">
    <location>
        <begin position="272"/>
        <end position="365"/>
    </location>
</feature>
<dbReference type="OrthoDB" id="2272314at2759"/>
<dbReference type="AlphaFoldDB" id="A0A8H7RTC4"/>
<accession>A0A8H7RTC4</accession>
<comment type="caution">
    <text evidence="2">The sequence shown here is derived from an EMBL/GenBank/DDBJ whole genome shotgun (WGS) entry which is preliminary data.</text>
</comment>
<dbReference type="EMBL" id="JAEPRB010000479">
    <property type="protein sequence ID" value="KAG2215862.1"/>
    <property type="molecule type" value="Genomic_DNA"/>
</dbReference>
<organism evidence="2 3">
    <name type="scientific">Circinella minor</name>
    <dbReference type="NCBI Taxonomy" id="1195481"/>
    <lineage>
        <taxon>Eukaryota</taxon>
        <taxon>Fungi</taxon>
        <taxon>Fungi incertae sedis</taxon>
        <taxon>Mucoromycota</taxon>
        <taxon>Mucoromycotina</taxon>
        <taxon>Mucoromycetes</taxon>
        <taxon>Mucorales</taxon>
        <taxon>Lichtheimiaceae</taxon>
        <taxon>Circinella</taxon>
    </lineage>
</organism>